<dbReference type="Gene3D" id="1.10.510.10">
    <property type="entry name" value="Transferase(Phosphotransferase) domain 1"/>
    <property type="match status" value="1"/>
</dbReference>
<dbReference type="PROSITE" id="PS50011">
    <property type="entry name" value="PROTEIN_KINASE_DOM"/>
    <property type="match status" value="1"/>
</dbReference>
<accession>A0ABX1H7M3</accession>
<dbReference type="PROSITE" id="PS00107">
    <property type="entry name" value="PROTEIN_KINASE_ATP"/>
    <property type="match status" value="1"/>
</dbReference>
<dbReference type="CDD" id="cd14014">
    <property type="entry name" value="STKc_PknB_like"/>
    <property type="match status" value="1"/>
</dbReference>
<keyword evidence="2 5" id="KW-0547">Nucleotide-binding</keyword>
<evidence type="ECO:0000256" key="1">
    <source>
        <dbReference type="ARBA" id="ARBA00022679"/>
    </source>
</evidence>
<protein>
    <submittedName>
        <fullName evidence="8">Serine/threonine protein kinase</fullName>
    </submittedName>
</protein>
<reference evidence="8 9" key="1">
    <citation type="submission" date="2020-04" db="EMBL/GenBank/DDBJ databases">
        <title>Phylogenetic Diversity and Antibacterial Activity against Ralstonia solanacearum of Endophytic Actinomycete Isolated from Moss.</title>
        <authorList>
            <person name="Zhuang X."/>
        </authorList>
    </citation>
    <scope>NUCLEOTIDE SEQUENCE [LARGE SCALE GENOMIC DNA]</scope>
    <source>
        <strain evidence="8 9">LD120</strain>
    </source>
</reference>
<evidence type="ECO:0000256" key="2">
    <source>
        <dbReference type="ARBA" id="ARBA00022741"/>
    </source>
</evidence>
<dbReference type="SUPFAM" id="SSF56112">
    <property type="entry name" value="Protein kinase-like (PK-like)"/>
    <property type="match status" value="1"/>
</dbReference>
<dbReference type="InterPro" id="IPR011009">
    <property type="entry name" value="Kinase-like_dom_sf"/>
</dbReference>
<feature type="region of interest" description="Disordered" evidence="6">
    <location>
        <begin position="488"/>
        <end position="515"/>
    </location>
</feature>
<dbReference type="Pfam" id="PF00069">
    <property type="entry name" value="Pkinase"/>
    <property type="match status" value="1"/>
</dbReference>
<evidence type="ECO:0000313" key="8">
    <source>
        <dbReference type="EMBL" id="NKI44351.1"/>
    </source>
</evidence>
<feature type="compositionally biased region" description="Basic and acidic residues" evidence="6">
    <location>
        <begin position="617"/>
        <end position="635"/>
    </location>
</feature>
<feature type="compositionally biased region" description="Low complexity" evidence="6">
    <location>
        <begin position="496"/>
        <end position="515"/>
    </location>
</feature>
<feature type="region of interest" description="Disordered" evidence="6">
    <location>
        <begin position="303"/>
        <end position="438"/>
    </location>
</feature>
<proteinExistence type="predicted"/>
<dbReference type="InterPro" id="IPR017441">
    <property type="entry name" value="Protein_kinase_ATP_BS"/>
</dbReference>
<keyword evidence="4 5" id="KW-0067">ATP-binding</keyword>
<keyword evidence="1" id="KW-0808">Transferase</keyword>
<organism evidence="8 9">
    <name type="scientific">Streptomyces physcomitrii</name>
    <dbReference type="NCBI Taxonomy" id="2724184"/>
    <lineage>
        <taxon>Bacteria</taxon>
        <taxon>Bacillati</taxon>
        <taxon>Actinomycetota</taxon>
        <taxon>Actinomycetes</taxon>
        <taxon>Kitasatosporales</taxon>
        <taxon>Streptomycetaceae</taxon>
        <taxon>Streptomyces</taxon>
    </lineage>
</organism>
<dbReference type="EMBL" id="JAAWWP010000018">
    <property type="protein sequence ID" value="NKI44351.1"/>
    <property type="molecule type" value="Genomic_DNA"/>
</dbReference>
<feature type="compositionally biased region" description="Low complexity" evidence="6">
    <location>
        <begin position="330"/>
        <end position="374"/>
    </location>
</feature>
<dbReference type="InterPro" id="IPR008271">
    <property type="entry name" value="Ser/Thr_kinase_AS"/>
</dbReference>
<name>A0ABX1H7M3_9ACTN</name>
<evidence type="ECO:0000256" key="5">
    <source>
        <dbReference type="PROSITE-ProRule" id="PRU10141"/>
    </source>
</evidence>
<evidence type="ECO:0000313" key="9">
    <source>
        <dbReference type="Proteomes" id="UP000772196"/>
    </source>
</evidence>
<dbReference type="SMART" id="SM00220">
    <property type="entry name" value="S_TKc"/>
    <property type="match status" value="1"/>
</dbReference>
<dbReference type="PANTHER" id="PTHR43289">
    <property type="entry name" value="MITOGEN-ACTIVATED PROTEIN KINASE KINASE KINASE 20-RELATED"/>
    <property type="match status" value="1"/>
</dbReference>
<feature type="region of interest" description="Disordered" evidence="6">
    <location>
        <begin position="614"/>
        <end position="635"/>
    </location>
</feature>
<feature type="compositionally biased region" description="Low complexity" evidence="6">
    <location>
        <begin position="397"/>
        <end position="407"/>
    </location>
</feature>
<keyword evidence="3 8" id="KW-0418">Kinase</keyword>
<gene>
    <name evidence="8" type="ORF">HFV08_24515</name>
</gene>
<dbReference type="Gene3D" id="3.30.200.20">
    <property type="entry name" value="Phosphorylase Kinase, domain 1"/>
    <property type="match status" value="1"/>
</dbReference>
<feature type="binding site" evidence="5">
    <location>
        <position position="43"/>
    </location>
    <ligand>
        <name>ATP</name>
        <dbReference type="ChEBI" id="CHEBI:30616"/>
    </ligand>
</feature>
<evidence type="ECO:0000259" key="7">
    <source>
        <dbReference type="PROSITE" id="PS50011"/>
    </source>
</evidence>
<keyword evidence="9" id="KW-1185">Reference proteome</keyword>
<dbReference type="Proteomes" id="UP000772196">
    <property type="component" value="Unassembled WGS sequence"/>
</dbReference>
<feature type="compositionally biased region" description="Pro residues" evidence="6">
    <location>
        <begin position="378"/>
        <end position="391"/>
    </location>
</feature>
<dbReference type="PROSITE" id="PS00108">
    <property type="entry name" value="PROTEIN_KINASE_ST"/>
    <property type="match status" value="1"/>
</dbReference>
<feature type="domain" description="Protein kinase" evidence="7">
    <location>
        <begin position="15"/>
        <end position="276"/>
    </location>
</feature>
<feature type="compositionally biased region" description="Pro residues" evidence="6">
    <location>
        <begin position="313"/>
        <end position="329"/>
    </location>
</feature>
<keyword evidence="8" id="KW-0723">Serine/threonine-protein kinase</keyword>
<dbReference type="InterPro" id="IPR000719">
    <property type="entry name" value="Prot_kinase_dom"/>
</dbReference>
<evidence type="ECO:0000256" key="4">
    <source>
        <dbReference type="ARBA" id="ARBA00022840"/>
    </source>
</evidence>
<dbReference type="PANTHER" id="PTHR43289:SF34">
    <property type="entry name" value="SERINE_THREONINE-PROTEIN KINASE YBDM-RELATED"/>
    <property type="match status" value="1"/>
</dbReference>
<sequence length="635" mass="64278">MQPLNADEPAAIGPYRLLGRLGSGGMGRVYLGRSTGGRTVAVKVVHPHFALDEEFRARFRREVAAARKVGGAWTAPVLDADPDAPVPWVATGYVAGPSLTHAVAGSPEPSPLPEQALRVLGAGLAEALTEVHAHGLVHRDVKPSNVLLALDGPRLIDFGIARAVDGTTSLTSTGASIGSPGYMAPEQILGQGVTGAADVFSLGAVLVYAASGLPPFPGDTSAALLYKVVHEEPELRALTGELRELAARCLAKDPAARPAPAELARALAPQGTRQLMTGGWLPRRLMEEVSRTAVSLLDLEATTADPPQASSAPPRPTDPPSAPPRPGAPDPAARRAAAPDSAALDSGAPDPAASDSAASGASARHASAPGSASGLPGTAPPQPGVFGPPDPSYGDLAAAPAWPAPAATGVPSYATGGSEPQSGTGGPAGGETRRGPGRLSVTVDAHSTAVGPNSRGRKLSCTVALAVAGALAAVTFGSVFVFDLMPGSDSDSSQDAGPAPGASSPGEPSTGGAASTQVPAAYLGTWEGPAYSRGTELPLGTFKLTVHQGTPGKKFAVMRQTDPLGGVCEVDLKLDHSTPQEVVATGQGRPDSAATCTKNAHTVHLVRTGDDLSYISENEKAGRPKARMEKKAEKQ</sequence>
<comment type="caution">
    <text evidence="8">The sequence shown here is derived from an EMBL/GenBank/DDBJ whole genome shotgun (WGS) entry which is preliminary data.</text>
</comment>
<dbReference type="GO" id="GO:0004674">
    <property type="term" value="F:protein serine/threonine kinase activity"/>
    <property type="evidence" value="ECO:0007669"/>
    <property type="project" value="UniProtKB-KW"/>
</dbReference>
<evidence type="ECO:0000256" key="6">
    <source>
        <dbReference type="SAM" id="MobiDB-lite"/>
    </source>
</evidence>
<evidence type="ECO:0000256" key="3">
    <source>
        <dbReference type="ARBA" id="ARBA00022777"/>
    </source>
</evidence>
<dbReference type="RefSeq" id="WP_168542667.1">
    <property type="nucleotide sequence ID" value="NZ_JAAWWP010000018.1"/>
</dbReference>